<dbReference type="InterPro" id="IPR011990">
    <property type="entry name" value="TPR-like_helical_dom_sf"/>
</dbReference>
<organism evidence="2 3">
    <name type="scientific">Campylobacter concisus ATCC 51562</name>
    <dbReference type="NCBI Taxonomy" id="1242969"/>
    <lineage>
        <taxon>Bacteria</taxon>
        <taxon>Pseudomonadati</taxon>
        <taxon>Campylobacterota</taxon>
        <taxon>Epsilonproteobacteria</taxon>
        <taxon>Campylobacterales</taxon>
        <taxon>Campylobacteraceae</taxon>
        <taxon>Campylobacter</taxon>
    </lineage>
</organism>
<dbReference type="PATRIC" id="fig|1242969.3.peg.261"/>
<dbReference type="EMBL" id="ANNI01000002">
    <property type="protein sequence ID" value="ERJ26746.1"/>
    <property type="molecule type" value="Genomic_DNA"/>
</dbReference>
<dbReference type="InterPro" id="IPR055917">
    <property type="entry name" value="DUF7494"/>
</dbReference>
<comment type="caution">
    <text evidence="2">The sequence shown here is derived from an EMBL/GenBank/DDBJ whole genome shotgun (WGS) entry which is preliminary data.</text>
</comment>
<feature type="domain" description="DUF7494" evidence="1">
    <location>
        <begin position="30"/>
        <end position="143"/>
    </location>
</feature>
<protein>
    <submittedName>
        <fullName evidence="2">Paralysed flagella protein PflA</fullName>
    </submittedName>
</protein>
<keyword evidence="2" id="KW-0966">Cell projection</keyword>
<gene>
    <name evidence="2" type="ORF">ATCC51562_1587</name>
</gene>
<dbReference type="SUPFAM" id="SSF48452">
    <property type="entry name" value="TPR-like"/>
    <property type="match status" value="3"/>
</dbReference>
<dbReference type="Gene3D" id="1.25.40.10">
    <property type="entry name" value="Tetratricopeptide repeat domain"/>
    <property type="match status" value="2"/>
</dbReference>
<name>U2ERM2_9BACT</name>
<evidence type="ECO:0000313" key="3">
    <source>
        <dbReference type="Proteomes" id="UP000016627"/>
    </source>
</evidence>
<dbReference type="InterPro" id="IPR019734">
    <property type="entry name" value="TPR_rpt"/>
</dbReference>
<keyword evidence="2" id="KW-0282">Flagellum</keyword>
<dbReference type="Pfam" id="PF24323">
    <property type="entry name" value="DUF7494"/>
    <property type="match status" value="1"/>
</dbReference>
<accession>U2ERM2</accession>
<dbReference type="Pfam" id="PF13432">
    <property type="entry name" value="TPR_16"/>
    <property type="match status" value="1"/>
</dbReference>
<dbReference type="Pfam" id="PF13181">
    <property type="entry name" value="TPR_8"/>
    <property type="match status" value="1"/>
</dbReference>
<sequence length="804" mass="92234">MLQDFRKFNYNCGMKKLLIILFFPLYLTAFNLSLNSGANGDKPYSVLQLSDEQEFECVEQILAYDTKRYVCMLDDEILPKIEDTTLPLMDIKYKKQDGKLFIVIMPKAPSKLLNIKTELYSSQNVQDSPKTTISKHFSIIIDTSLSENSKRKSGLNFKPDFKDMLNPSIGALDLNKAPIAGLDSNDIDIYISIKRAYEKGAYENVVKDTQTAIERHPNSLFSSEFLLFRLRALDKIFESKNEFEEIEPKDIVSEGRAWIRKFPSDENYPEVLYLIARAYLKDSIASDAKYMLDILNEEHANSKFTKLAALDYADYLYKIGRQKEALKDYEKVLYSTNDIDLASRAALSLADANIDKEKFDEAKKFILKIANANEKFFMNNPAKSMNLATTFASKDMPDVAAKIYEILINNSDRTKDFYEVALKNLALNLAKTKDEKKAYEYLNRYETEFKYGDYIDEVTKAKDGLFFEEEDKNATALHARYKELIEKYAGTNISQKALISELELDIKERKFSDALSYKTMAKDGNLSKAMELINEAALELTKEYFIKDDCTAVINLLENYDINKISLPQFKLFNCYYRTARYNDALELAKAHAKDENLEDRVEWLVNLSKILYKNKDYEHAIIAANDALSLGSSVEYSDPTPSLFDRFYSLLALKRFTEAISTISAIERLRGQDFKIIEAYTAISDYAMKSNDYAIATTYAKKALELQTKAKINTFSPKINFNYSEASLKTDNLDEALDEAKFILNMKLGPEDHLHALNLISEIYIRQKQFKLARPYLNECSDSNFVSPYKDACKAKLDMIGKN</sequence>
<dbReference type="AlphaFoldDB" id="U2ERM2"/>
<evidence type="ECO:0000259" key="1">
    <source>
        <dbReference type="Pfam" id="PF24323"/>
    </source>
</evidence>
<evidence type="ECO:0000313" key="2">
    <source>
        <dbReference type="EMBL" id="ERJ26746.1"/>
    </source>
</evidence>
<proteinExistence type="predicted"/>
<dbReference type="Proteomes" id="UP000016627">
    <property type="component" value="Unassembled WGS sequence"/>
</dbReference>
<reference evidence="2 3" key="1">
    <citation type="journal article" date="2013" name="BMC Genomics">
        <title>Comparative genomics of Campylobacter concisus isolates reveals genetic diversity and provides insights into disease association.</title>
        <authorList>
            <person name="Deshpande N.P."/>
            <person name="Kaakoush N.O."/>
            <person name="Wilkins M.R."/>
            <person name="Mitchell H.M."/>
        </authorList>
    </citation>
    <scope>NUCLEOTIDE SEQUENCE [LARGE SCALE GENOMIC DNA]</scope>
    <source>
        <strain evidence="2 3">ATCC 51562</strain>
    </source>
</reference>
<keyword evidence="2" id="KW-0969">Cilium</keyword>
<dbReference type="eggNOG" id="COG0457">
    <property type="taxonomic scope" value="Bacteria"/>
</dbReference>